<dbReference type="GO" id="GO:0005886">
    <property type="term" value="C:plasma membrane"/>
    <property type="evidence" value="ECO:0007669"/>
    <property type="project" value="UniProtKB-SubCell"/>
</dbReference>
<accession>F2JTQ3</accession>
<keyword evidence="2" id="KW-0813">Transport</keyword>
<comment type="subcellular location">
    <subcellularLocation>
        <location evidence="1">Cell inner membrane</location>
        <topology evidence="1">Multi-pass membrane protein</topology>
    </subcellularLocation>
</comment>
<evidence type="ECO:0000256" key="5">
    <source>
        <dbReference type="ARBA" id="ARBA00022692"/>
    </source>
</evidence>
<feature type="transmembrane region" description="Helical" evidence="10">
    <location>
        <begin position="12"/>
        <end position="35"/>
    </location>
</feature>
<keyword evidence="3" id="KW-0050">Antiport</keyword>
<keyword evidence="6 10" id="KW-1133">Transmembrane helix</keyword>
<evidence type="ECO:0000256" key="4">
    <source>
        <dbReference type="ARBA" id="ARBA00022475"/>
    </source>
</evidence>
<evidence type="ECO:0000256" key="9">
    <source>
        <dbReference type="ARBA" id="ARBA00031636"/>
    </source>
</evidence>
<reference evidence="11 12" key="1">
    <citation type="journal article" date="2012" name="Stand. Genomic Sci.">
        <title>Complete genome sequence of the melanogenic marine bacterium Marinomonas mediterranea type strain (MMB-1(T)).</title>
        <authorList>
            <person name="Lucas-Elio P."/>
            <person name="Goodwin L."/>
            <person name="Woyke T."/>
            <person name="Pitluck S."/>
            <person name="Nolan M."/>
            <person name="Kyrpides N.C."/>
            <person name="Detter J.C."/>
            <person name="Copeland A."/>
            <person name="Teshima H."/>
            <person name="Bruce D."/>
            <person name="Detter C."/>
            <person name="Tapia R."/>
            <person name="Han S."/>
            <person name="Land M.L."/>
            <person name="Ivanova N."/>
            <person name="Mikhailova N."/>
            <person name="Johnston A.W."/>
            <person name="Sanchez-Amat A."/>
        </authorList>
    </citation>
    <scope>NUCLEOTIDE SEQUENCE [LARGE SCALE GENOMIC DNA]</scope>
    <source>
        <strain evidence="12">ATCC 700492 / JCM 21426 / NBRC 103028 / MMB-1</strain>
    </source>
</reference>
<keyword evidence="4" id="KW-1003">Cell membrane</keyword>
<feature type="transmembrane region" description="Helical" evidence="10">
    <location>
        <begin position="389"/>
        <end position="408"/>
    </location>
</feature>
<dbReference type="GO" id="GO:0015297">
    <property type="term" value="F:antiporter activity"/>
    <property type="evidence" value="ECO:0007669"/>
    <property type="project" value="UniProtKB-KW"/>
</dbReference>
<feature type="transmembrane region" description="Helical" evidence="10">
    <location>
        <begin position="285"/>
        <end position="306"/>
    </location>
</feature>
<feature type="transmembrane region" description="Helical" evidence="10">
    <location>
        <begin position="55"/>
        <end position="76"/>
    </location>
</feature>
<dbReference type="GO" id="GO:0042910">
    <property type="term" value="F:xenobiotic transmembrane transporter activity"/>
    <property type="evidence" value="ECO:0007669"/>
    <property type="project" value="InterPro"/>
</dbReference>
<dbReference type="PANTHER" id="PTHR43298:SF2">
    <property type="entry name" value="FMN_FAD EXPORTER YEEO-RELATED"/>
    <property type="match status" value="1"/>
</dbReference>
<sequence length="449" mass="49428">MLKRISKKYPDLAEILHLLFPMVLTMTIELSISAVDTIMLGHYDALHLAAVGLAASLWLPLGCFLMGITFGLTPLITKHLHGRQIKLVNVYMSQAVGVCFVFGIIAALLTAFVLPEFAQLLANEPETQNVTKQYLVMIAPAIPMLALMTAYKNLYEAAGKPNLPLLIATLGLVINVVLNYVLIYGHFGFPEMGAEGAALASSVSLYLSVLIFVFFDRKINPSPLFSKLKWRYVKNFTLLLKVGVPAGFAFAFELGLFSSLTWLIAAFGDVALGAGQIVMSYSTTLFTPLMAMSAVTAIVVAKAISIEGIIGVKRRVKLILIMGVGYFCVCFMLTQTFYNAIPYIYSKDVEVATMAAGILLISSCYQLPDIVQTIFTGTLRGLRDTRTPMIAFGMSLFGLSIPLGYWLSHYSPWAETLTVRGFYLGLLAGLFLLAFLLIWRFRVLYRRLA</sequence>
<dbReference type="HOGENOM" id="CLU_012893_6_0_6"/>
<dbReference type="STRING" id="717774.Marme_3457"/>
<evidence type="ECO:0000313" key="12">
    <source>
        <dbReference type="Proteomes" id="UP000001062"/>
    </source>
</evidence>
<evidence type="ECO:0000256" key="6">
    <source>
        <dbReference type="ARBA" id="ARBA00022989"/>
    </source>
</evidence>
<feature type="transmembrane region" description="Helical" evidence="10">
    <location>
        <begin position="236"/>
        <end position="265"/>
    </location>
</feature>
<keyword evidence="8 10" id="KW-0472">Membrane</keyword>
<feature type="transmembrane region" description="Helical" evidence="10">
    <location>
        <begin position="318"/>
        <end position="345"/>
    </location>
</feature>
<feature type="transmembrane region" description="Helical" evidence="10">
    <location>
        <begin position="196"/>
        <end position="215"/>
    </location>
</feature>
<dbReference type="InterPro" id="IPR002528">
    <property type="entry name" value="MATE_fam"/>
</dbReference>
<evidence type="ECO:0000256" key="8">
    <source>
        <dbReference type="ARBA" id="ARBA00023136"/>
    </source>
</evidence>
<dbReference type="KEGG" id="mme:Marme_3457"/>
<evidence type="ECO:0000256" key="2">
    <source>
        <dbReference type="ARBA" id="ARBA00022448"/>
    </source>
</evidence>
<evidence type="ECO:0000313" key="11">
    <source>
        <dbReference type="EMBL" id="ADZ92673.1"/>
    </source>
</evidence>
<protein>
    <recommendedName>
        <fullName evidence="9">Multidrug-efflux transporter</fullName>
    </recommendedName>
</protein>
<name>F2JTQ3_MARM1</name>
<keyword evidence="7" id="KW-0406">Ion transport</keyword>
<dbReference type="GO" id="GO:0006811">
    <property type="term" value="P:monoatomic ion transport"/>
    <property type="evidence" value="ECO:0007669"/>
    <property type="project" value="UniProtKB-KW"/>
</dbReference>
<feature type="transmembrane region" description="Helical" evidence="10">
    <location>
        <begin position="163"/>
        <end position="184"/>
    </location>
</feature>
<proteinExistence type="predicted"/>
<evidence type="ECO:0000256" key="1">
    <source>
        <dbReference type="ARBA" id="ARBA00004429"/>
    </source>
</evidence>
<dbReference type="AlphaFoldDB" id="F2JTQ3"/>
<dbReference type="PATRIC" id="fig|717774.3.peg.3560"/>
<feature type="transmembrane region" description="Helical" evidence="10">
    <location>
        <begin position="420"/>
        <end position="439"/>
    </location>
</feature>
<dbReference type="EMBL" id="CP002583">
    <property type="protein sequence ID" value="ADZ92673.1"/>
    <property type="molecule type" value="Genomic_DNA"/>
</dbReference>
<dbReference type="InterPro" id="IPR050222">
    <property type="entry name" value="MATE_MdtK"/>
</dbReference>
<dbReference type="Proteomes" id="UP000001062">
    <property type="component" value="Chromosome"/>
</dbReference>
<keyword evidence="12" id="KW-1185">Reference proteome</keyword>
<evidence type="ECO:0000256" key="10">
    <source>
        <dbReference type="SAM" id="Phobius"/>
    </source>
</evidence>
<dbReference type="Pfam" id="PF01554">
    <property type="entry name" value="MatE"/>
    <property type="match status" value="2"/>
</dbReference>
<dbReference type="NCBIfam" id="TIGR00797">
    <property type="entry name" value="matE"/>
    <property type="match status" value="1"/>
</dbReference>
<gene>
    <name evidence="11" type="ordered locus">Marme_3457</name>
</gene>
<feature type="transmembrane region" description="Helical" evidence="10">
    <location>
        <begin position="134"/>
        <end position="151"/>
    </location>
</feature>
<dbReference type="PIRSF" id="PIRSF006603">
    <property type="entry name" value="DinF"/>
    <property type="match status" value="1"/>
</dbReference>
<dbReference type="eggNOG" id="COG0534">
    <property type="taxonomic scope" value="Bacteria"/>
</dbReference>
<dbReference type="InterPro" id="IPR048279">
    <property type="entry name" value="MdtK-like"/>
</dbReference>
<keyword evidence="5 10" id="KW-0812">Transmembrane</keyword>
<evidence type="ECO:0000256" key="3">
    <source>
        <dbReference type="ARBA" id="ARBA00022449"/>
    </source>
</evidence>
<feature type="transmembrane region" description="Helical" evidence="10">
    <location>
        <begin position="351"/>
        <end position="368"/>
    </location>
</feature>
<dbReference type="PANTHER" id="PTHR43298">
    <property type="entry name" value="MULTIDRUG RESISTANCE PROTEIN NORM-RELATED"/>
    <property type="match status" value="1"/>
</dbReference>
<organism evidence="11 12">
    <name type="scientific">Marinomonas mediterranea (strain ATCC 700492 / JCM 21426 / NBRC 103028 / MMB-1)</name>
    <dbReference type="NCBI Taxonomy" id="717774"/>
    <lineage>
        <taxon>Bacteria</taxon>
        <taxon>Pseudomonadati</taxon>
        <taxon>Pseudomonadota</taxon>
        <taxon>Gammaproteobacteria</taxon>
        <taxon>Oceanospirillales</taxon>
        <taxon>Oceanospirillaceae</taxon>
        <taxon>Marinomonas</taxon>
    </lineage>
</organism>
<evidence type="ECO:0000256" key="7">
    <source>
        <dbReference type="ARBA" id="ARBA00023065"/>
    </source>
</evidence>
<feature type="transmembrane region" description="Helical" evidence="10">
    <location>
        <begin position="88"/>
        <end position="114"/>
    </location>
</feature>